<dbReference type="PANTHER" id="PTHR12968:SF1">
    <property type="entry name" value="B9 DOMAIN-CONTAINING PROTEIN 1"/>
    <property type="match status" value="1"/>
</dbReference>
<feature type="compositionally biased region" description="Pro residues" evidence="8">
    <location>
        <begin position="246"/>
        <end position="262"/>
    </location>
</feature>
<keyword evidence="3" id="KW-0970">Cilium biogenesis/degradation</keyword>
<dbReference type="PROSITE" id="PS51381">
    <property type="entry name" value="C2_B9"/>
    <property type="match status" value="1"/>
</dbReference>
<dbReference type="InterPro" id="IPR010796">
    <property type="entry name" value="C2_B9-type_dom"/>
</dbReference>
<dbReference type="GO" id="GO:0036038">
    <property type="term" value="C:MKS complex"/>
    <property type="evidence" value="ECO:0007669"/>
    <property type="project" value="TreeGrafter"/>
</dbReference>
<keyword evidence="2" id="KW-0963">Cytoplasm</keyword>
<gene>
    <name evidence="9" type="ORF">HPBE_LOCUS9929</name>
</gene>
<evidence type="ECO:0000256" key="5">
    <source>
        <dbReference type="ARBA" id="ARBA00023273"/>
    </source>
</evidence>
<dbReference type="PANTHER" id="PTHR12968">
    <property type="entry name" value="B9 DOMAIN-CONTAINING"/>
    <property type="match status" value="1"/>
</dbReference>
<proteinExistence type="inferred from homology"/>
<evidence type="ECO:0000256" key="7">
    <source>
        <dbReference type="ARBA" id="ARBA00039274"/>
    </source>
</evidence>
<dbReference type="Pfam" id="PF07162">
    <property type="entry name" value="B9-C2"/>
    <property type="match status" value="1"/>
</dbReference>
<dbReference type="OrthoDB" id="431939at2759"/>
<organism evidence="10 11">
    <name type="scientific">Heligmosomoides polygyrus</name>
    <name type="common">Parasitic roundworm</name>
    <dbReference type="NCBI Taxonomy" id="6339"/>
    <lineage>
        <taxon>Eukaryota</taxon>
        <taxon>Metazoa</taxon>
        <taxon>Ecdysozoa</taxon>
        <taxon>Nematoda</taxon>
        <taxon>Chromadorea</taxon>
        <taxon>Rhabditida</taxon>
        <taxon>Rhabditina</taxon>
        <taxon>Rhabditomorpha</taxon>
        <taxon>Strongyloidea</taxon>
        <taxon>Heligmosomidae</taxon>
        <taxon>Heligmosomoides</taxon>
    </lineage>
</organism>
<accession>A0A183FQC8</accession>
<evidence type="ECO:0000256" key="2">
    <source>
        <dbReference type="ARBA" id="ARBA00022490"/>
    </source>
</evidence>
<reference evidence="11" key="2">
    <citation type="submission" date="2019-09" db="UniProtKB">
        <authorList>
            <consortium name="WormBaseParasite"/>
        </authorList>
    </citation>
    <scope>IDENTIFICATION</scope>
</reference>
<evidence type="ECO:0000313" key="10">
    <source>
        <dbReference type="Proteomes" id="UP000050761"/>
    </source>
</evidence>
<evidence type="ECO:0000256" key="1">
    <source>
        <dbReference type="ARBA" id="ARBA00004120"/>
    </source>
</evidence>
<sequence length="262" mass="28856">MTAYGYSFRILKLPSASTLFIVNPCCCTTLLCHFQFPEIPSLCVKFSMSYGPDWKHVSGATEGLSSNCFRGDSYRFVPDLPITATFTSTSPYKWPQLVFSCYGNDLLGHDVVRGYGALPIPTQPGSHIRVVPCFVPQASSSYQRIIGLLSGRRPEFIDPSLVARPEARHVTRVSTQGKLTVRVDVVLKDMNKFGFQTVSRRGLPSHDPPTADLSKLVLGRPKNLVEEAETSTPIQSDEKAIEDTSPAPPSDNVPRPLPNLED</sequence>
<evidence type="ECO:0000313" key="11">
    <source>
        <dbReference type="WBParaSite" id="HPBE_0000992801-mRNA-1"/>
    </source>
</evidence>
<keyword evidence="4" id="KW-0206">Cytoskeleton</keyword>
<evidence type="ECO:0000256" key="3">
    <source>
        <dbReference type="ARBA" id="ARBA00022794"/>
    </source>
</evidence>
<keyword evidence="10" id="KW-1185">Reference proteome</keyword>
<feature type="region of interest" description="Disordered" evidence="8">
    <location>
        <begin position="198"/>
        <end position="262"/>
    </location>
</feature>
<keyword evidence="5" id="KW-0966">Cell projection</keyword>
<dbReference type="Proteomes" id="UP000050761">
    <property type="component" value="Unassembled WGS sequence"/>
</dbReference>
<name>A0A183FQC8_HELPZ</name>
<reference evidence="9 10" key="1">
    <citation type="submission" date="2018-11" db="EMBL/GenBank/DDBJ databases">
        <authorList>
            <consortium name="Pathogen Informatics"/>
        </authorList>
    </citation>
    <scope>NUCLEOTIDE SEQUENCE [LARGE SCALE GENOMIC DNA]</scope>
</reference>
<evidence type="ECO:0000256" key="8">
    <source>
        <dbReference type="SAM" id="MobiDB-lite"/>
    </source>
</evidence>
<dbReference type="GO" id="GO:0060271">
    <property type="term" value="P:cilium assembly"/>
    <property type="evidence" value="ECO:0007669"/>
    <property type="project" value="TreeGrafter"/>
</dbReference>
<evidence type="ECO:0000256" key="4">
    <source>
        <dbReference type="ARBA" id="ARBA00023212"/>
    </source>
</evidence>
<dbReference type="AlphaFoldDB" id="A0A183FQC8"/>
<evidence type="ECO:0000313" key="9">
    <source>
        <dbReference type="EMBL" id="VDO82881.1"/>
    </source>
</evidence>
<accession>A0A3P7Y700</accession>
<comment type="subcellular location">
    <subcellularLocation>
        <location evidence="1">Cytoplasm</location>
        <location evidence="1">Cytoskeleton</location>
        <location evidence="1">Cilium basal body</location>
    </subcellularLocation>
</comment>
<dbReference type="WBParaSite" id="HPBE_0000992801-mRNA-1">
    <property type="protein sequence ID" value="HPBE_0000992801-mRNA-1"/>
    <property type="gene ID" value="HPBE_0000992801"/>
</dbReference>
<evidence type="ECO:0000256" key="6">
    <source>
        <dbReference type="ARBA" id="ARBA00038411"/>
    </source>
</evidence>
<protein>
    <recommendedName>
        <fullName evidence="7">B9 domain-containing protein 1</fullName>
    </recommendedName>
</protein>
<dbReference type="EMBL" id="UZAH01026594">
    <property type="protein sequence ID" value="VDO82881.1"/>
    <property type="molecule type" value="Genomic_DNA"/>
</dbReference>
<comment type="similarity">
    <text evidence="6">Belongs to the B9D family.</text>
</comment>